<proteinExistence type="predicted"/>
<comment type="caution">
    <text evidence="1">The sequence shown here is derived from an EMBL/GenBank/DDBJ whole genome shotgun (WGS) entry which is preliminary data.</text>
</comment>
<organism evidence="1 2">
    <name type="scientific">Flavobacterium aurantiibacter</name>
    <dbReference type="NCBI Taxonomy" id="2023067"/>
    <lineage>
        <taxon>Bacteria</taxon>
        <taxon>Pseudomonadati</taxon>
        <taxon>Bacteroidota</taxon>
        <taxon>Flavobacteriia</taxon>
        <taxon>Flavobacteriales</taxon>
        <taxon>Flavobacteriaceae</taxon>
        <taxon>Flavobacterium</taxon>
    </lineage>
</organism>
<dbReference type="AlphaFoldDB" id="A0A255ZVQ0"/>
<dbReference type="Pfam" id="PF02566">
    <property type="entry name" value="OsmC"/>
    <property type="match status" value="1"/>
</dbReference>
<dbReference type="Proteomes" id="UP000216035">
    <property type="component" value="Unassembled WGS sequence"/>
</dbReference>
<protein>
    <submittedName>
        <fullName evidence="1">Disulfide bond formation regulator</fullName>
    </submittedName>
</protein>
<gene>
    <name evidence="1" type="ORF">CHX27_05715</name>
</gene>
<reference evidence="1 2" key="1">
    <citation type="submission" date="2017-07" db="EMBL/GenBank/DDBJ databases">
        <title>Flavobacterium cyanobacteriorum sp. nov., isolated from cyanobacterial aggregates in a eutrophic lake.</title>
        <authorList>
            <person name="Cai H."/>
        </authorList>
    </citation>
    <scope>NUCLEOTIDE SEQUENCE [LARGE SCALE GENOMIC DNA]</scope>
    <source>
        <strain evidence="1 2">TH167</strain>
    </source>
</reference>
<dbReference type="PANTHER" id="PTHR39624">
    <property type="entry name" value="PROTEIN INVOLVED IN RIMO-MEDIATED BETA-METHYLTHIOLATION OF RIBOSOMAL PROTEIN S12 YCAO"/>
    <property type="match status" value="1"/>
</dbReference>
<dbReference type="EMBL" id="NOXX01000178">
    <property type="protein sequence ID" value="OYQ45617.1"/>
    <property type="molecule type" value="Genomic_DNA"/>
</dbReference>
<dbReference type="SUPFAM" id="SSF82784">
    <property type="entry name" value="OsmC-like"/>
    <property type="match status" value="1"/>
</dbReference>
<dbReference type="RefSeq" id="WP_094485802.1">
    <property type="nucleotide sequence ID" value="NZ_NOXX01000178.1"/>
</dbReference>
<dbReference type="InterPro" id="IPR036102">
    <property type="entry name" value="OsmC/Ohrsf"/>
</dbReference>
<dbReference type="PANTHER" id="PTHR39624:SF2">
    <property type="entry name" value="OSMC-LIKE PROTEIN"/>
    <property type="match status" value="1"/>
</dbReference>
<keyword evidence="2" id="KW-1185">Reference proteome</keyword>
<accession>A0A255ZVQ0</accession>
<dbReference type="Gene3D" id="3.30.300.20">
    <property type="match status" value="1"/>
</dbReference>
<sequence length="141" mass="15622">MPTNIKIKNLPTGYQTIISNGRHSILGDEPITSKGTDLGFSPTDLILSSIAMCKVATVRFIARRNNWEIGNVDAELDQVVKRGENGKLLTTIKVAISIEGNITEEQKTELLNQADACYVHRMIEGDWNIEKATILNQVELV</sequence>
<evidence type="ECO:0000313" key="2">
    <source>
        <dbReference type="Proteomes" id="UP000216035"/>
    </source>
</evidence>
<evidence type="ECO:0000313" key="1">
    <source>
        <dbReference type="EMBL" id="OYQ45617.1"/>
    </source>
</evidence>
<dbReference type="OrthoDB" id="9791538at2"/>
<dbReference type="InterPro" id="IPR003718">
    <property type="entry name" value="OsmC/Ohr_fam"/>
</dbReference>
<name>A0A255ZVQ0_9FLAO</name>
<dbReference type="InterPro" id="IPR015946">
    <property type="entry name" value="KH_dom-like_a/b"/>
</dbReference>